<organism evidence="1 2">
    <name type="scientific">Streptomyces tsukubensis (strain DSM 42081 / NBRC 108919 / NRRL 18488 / 9993)</name>
    <dbReference type="NCBI Taxonomy" id="1114943"/>
    <lineage>
        <taxon>Bacteria</taxon>
        <taxon>Bacillati</taxon>
        <taxon>Actinomycetota</taxon>
        <taxon>Actinomycetes</taxon>
        <taxon>Kitasatosporales</taxon>
        <taxon>Streptomycetaceae</taxon>
        <taxon>Streptomyces</taxon>
    </lineage>
</organism>
<evidence type="ECO:0000313" key="1">
    <source>
        <dbReference type="EMBL" id="QKM68054.1"/>
    </source>
</evidence>
<protein>
    <submittedName>
        <fullName evidence="1">Uncharacterized protein</fullName>
    </submittedName>
</protein>
<proteinExistence type="predicted"/>
<dbReference type="EMBL" id="CP029159">
    <property type="protein sequence ID" value="QKM68054.1"/>
    <property type="molecule type" value="Genomic_DNA"/>
</dbReference>
<reference evidence="1 2" key="1">
    <citation type="journal article" date="2012" name="J. Bacteriol.">
        <title>Draft genome of Streptomyces tsukubaensis NRRL 18488, the producer of the clinically important immunosuppressant tacrolimus (FK506).</title>
        <authorList>
            <person name="Barreiro C."/>
            <person name="Prieto C."/>
            <person name="Sola-Landa A."/>
            <person name="Solera E."/>
            <person name="Martinez-Castro M."/>
            <person name="Perez-Redondo R."/>
            <person name="Garcia-Estrada C."/>
            <person name="Aparicio J.F."/>
            <person name="Fernandez-Martinez L.T."/>
            <person name="Santos-Aberturas J."/>
            <person name="Salehi-Najafabadi Z."/>
            <person name="Rodriguez-Garcia A."/>
            <person name="Tauch A."/>
            <person name="Martin J.F."/>
        </authorList>
    </citation>
    <scope>NUCLEOTIDE SEQUENCE [LARGE SCALE GENOMIC DNA]</scope>
    <source>
        <strain evidence="2">DSM 42081 / NBRC 108919 / NRRL 18488 / 9993</strain>
    </source>
</reference>
<gene>
    <name evidence="1" type="ORF">STSU_013565</name>
</gene>
<name>I2N4A9_STRT9</name>
<dbReference type="AlphaFoldDB" id="I2N4A9"/>
<evidence type="ECO:0000313" key="2">
    <source>
        <dbReference type="Proteomes" id="UP000005940"/>
    </source>
</evidence>
<dbReference type="Proteomes" id="UP000005940">
    <property type="component" value="Chromosome"/>
</dbReference>
<sequence length="356" mass="38168">MTIRTVWHAPTGQTQEDTRLATSLVLTPTGSLSSRGGVIPGGLELEGVNALQCRIMTGRAVIQTSARQGAYMIAITDPEIVTLAPGSADGSRKDLIYLTVEDAPYDASGATQAVIRVVQGATAVTDPQPPSAPANSLPLFVVTVGRNAASINWGTVENRRYPTAALGGIVPTGGFDGLYKGQYRDNGDRLERWTGGTNGVWQPYPQPPVWRSWTPIWTASSGTNPSLGNATVDCRYVQDGPMVHFNFRVVFGTTTNFRTGNPNWRFSLPVPAARAAHSAGFVELQHTEDQLPTEPDRAVGRIRLTSTTYFEIEMSSGKQRGGTTGKPGIIDAAFPWNWKLQDHIVGSGTYEAAAPA</sequence>
<accession>I2N4A9</accession>
<dbReference type="RefSeq" id="WP_006347253.1">
    <property type="nucleotide sequence ID" value="NZ_CP029159.1"/>
</dbReference>
<keyword evidence="2" id="KW-1185">Reference proteome</keyword>